<dbReference type="OrthoDB" id="408728at2759"/>
<reference evidence="8" key="1">
    <citation type="journal article" date="2019" name="Environ. Microbiol.">
        <title>Fungal ecological strategies reflected in gene transcription - a case study of two litter decomposers.</title>
        <authorList>
            <person name="Barbi F."/>
            <person name="Kohler A."/>
            <person name="Barry K."/>
            <person name="Baskaran P."/>
            <person name="Daum C."/>
            <person name="Fauchery L."/>
            <person name="Ihrmark K."/>
            <person name="Kuo A."/>
            <person name="LaButti K."/>
            <person name="Lipzen A."/>
            <person name="Morin E."/>
            <person name="Grigoriev I.V."/>
            <person name="Henrissat B."/>
            <person name="Lindahl B."/>
            <person name="Martin F."/>
        </authorList>
    </citation>
    <scope>NUCLEOTIDE SEQUENCE</scope>
    <source>
        <strain evidence="8">JB14</strain>
    </source>
</reference>
<keyword evidence="4" id="KW-0508">mRNA splicing</keyword>
<feature type="repeat" description="WD" evidence="7">
    <location>
        <begin position="98"/>
        <end position="131"/>
    </location>
</feature>
<feature type="repeat" description="WD" evidence="7">
    <location>
        <begin position="147"/>
        <end position="187"/>
    </location>
</feature>
<dbReference type="GO" id="GO:0000387">
    <property type="term" value="P:spliceosomal snRNP assembly"/>
    <property type="evidence" value="ECO:0007669"/>
    <property type="project" value="TreeGrafter"/>
</dbReference>
<dbReference type="PROSITE" id="PS50082">
    <property type="entry name" value="WD_REPEATS_2"/>
    <property type="match status" value="3"/>
</dbReference>
<gene>
    <name evidence="8" type="ORF">BT96DRAFT_958779</name>
</gene>
<sequence>MSLHPKSTPLVAPGHTRPVTHLSFSQLQDDGTYLLISSCKDGNPMLREWTGDWIGTFLGHKGAVWSTKLSLDSSRAATASADFTAKVWDTYSGNPLHSFPHNHIVRSVALSPSASHLLTGGQEKKVRIFDIGRPDADPDFLSESGGGTSHDATVKSVVWVGEHTGVTAGEDGKIKWWDLRTRALATSVTFPNPITSMELSRPTGRLVVTSVSHTLTLPYSPSSASIHPVLQDRFVTGNSGDEWVRIHGMDGEEREVLKGIMVRPDGEMYASGSGTIRLWQTTPGKSYGLWQGQGQTNGG</sequence>
<evidence type="ECO:0000256" key="1">
    <source>
        <dbReference type="ARBA" id="ARBA00022574"/>
    </source>
</evidence>
<evidence type="ECO:0000256" key="4">
    <source>
        <dbReference type="ARBA" id="ARBA00023187"/>
    </source>
</evidence>
<dbReference type="GO" id="GO:0016301">
    <property type="term" value="F:kinase activity"/>
    <property type="evidence" value="ECO:0007669"/>
    <property type="project" value="UniProtKB-KW"/>
</dbReference>
<evidence type="ECO:0000256" key="5">
    <source>
        <dbReference type="ARBA" id="ARBA00038394"/>
    </source>
</evidence>
<protein>
    <recommendedName>
        <fullName evidence="6">Serine-threonine kinase receptor-associated protein</fullName>
    </recommendedName>
</protein>
<name>A0A6A4H952_9AGAR</name>
<dbReference type="InterPro" id="IPR001680">
    <property type="entry name" value="WD40_rpt"/>
</dbReference>
<evidence type="ECO:0000313" key="9">
    <source>
        <dbReference type="Proteomes" id="UP000799118"/>
    </source>
</evidence>
<dbReference type="PROSITE" id="PS50294">
    <property type="entry name" value="WD_REPEATS_REGION"/>
    <property type="match status" value="1"/>
</dbReference>
<keyword evidence="8" id="KW-0675">Receptor</keyword>
<feature type="repeat" description="WD" evidence="7">
    <location>
        <begin position="57"/>
        <end position="98"/>
    </location>
</feature>
<dbReference type="GO" id="GO:0032797">
    <property type="term" value="C:SMN complex"/>
    <property type="evidence" value="ECO:0007669"/>
    <property type="project" value="TreeGrafter"/>
</dbReference>
<keyword evidence="2" id="KW-0507">mRNA processing</keyword>
<accession>A0A6A4H952</accession>
<dbReference type="PANTHER" id="PTHR19877">
    <property type="entry name" value="EUKARYOTIC TRANSLATION INITIATION FACTOR 3 SUBUNIT I"/>
    <property type="match status" value="1"/>
</dbReference>
<dbReference type="InterPro" id="IPR036322">
    <property type="entry name" value="WD40_repeat_dom_sf"/>
</dbReference>
<keyword evidence="1 7" id="KW-0853">WD repeat</keyword>
<dbReference type="PANTHER" id="PTHR19877:SF13">
    <property type="entry name" value="SERINE-THREONINE KINASE RECEPTOR-ASSOCIATED PROTEIN"/>
    <property type="match status" value="1"/>
</dbReference>
<dbReference type="Pfam" id="PF00400">
    <property type="entry name" value="WD40"/>
    <property type="match status" value="3"/>
</dbReference>
<dbReference type="SUPFAM" id="SSF50978">
    <property type="entry name" value="WD40 repeat-like"/>
    <property type="match status" value="1"/>
</dbReference>
<dbReference type="AlphaFoldDB" id="A0A6A4H952"/>
<keyword evidence="3" id="KW-0677">Repeat</keyword>
<keyword evidence="8" id="KW-0418">Kinase</keyword>
<evidence type="ECO:0000256" key="2">
    <source>
        <dbReference type="ARBA" id="ARBA00022664"/>
    </source>
</evidence>
<evidence type="ECO:0000313" key="8">
    <source>
        <dbReference type="EMBL" id="KAE9394611.1"/>
    </source>
</evidence>
<evidence type="ECO:0000256" key="6">
    <source>
        <dbReference type="ARBA" id="ARBA00040390"/>
    </source>
</evidence>
<evidence type="ECO:0000256" key="7">
    <source>
        <dbReference type="PROSITE-ProRule" id="PRU00221"/>
    </source>
</evidence>
<keyword evidence="8" id="KW-0808">Transferase</keyword>
<dbReference type="SMART" id="SM00320">
    <property type="entry name" value="WD40"/>
    <property type="match status" value="5"/>
</dbReference>
<comment type="similarity">
    <text evidence="5">Belongs to the WD repeat STRAP family.</text>
</comment>
<dbReference type="GO" id="GO:0003723">
    <property type="term" value="F:RNA binding"/>
    <property type="evidence" value="ECO:0007669"/>
    <property type="project" value="TreeGrafter"/>
</dbReference>
<proteinExistence type="inferred from homology"/>
<organism evidence="8 9">
    <name type="scientific">Gymnopus androsaceus JB14</name>
    <dbReference type="NCBI Taxonomy" id="1447944"/>
    <lineage>
        <taxon>Eukaryota</taxon>
        <taxon>Fungi</taxon>
        <taxon>Dikarya</taxon>
        <taxon>Basidiomycota</taxon>
        <taxon>Agaricomycotina</taxon>
        <taxon>Agaricomycetes</taxon>
        <taxon>Agaricomycetidae</taxon>
        <taxon>Agaricales</taxon>
        <taxon>Marasmiineae</taxon>
        <taxon>Omphalotaceae</taxon>
        <taxon>Gymnopus</taxon>
    </lineage>
</organism>
<evidence type="ECO:0000256" key="3">
    <source>
        <dbReference type="ARBA" id="ARBA00022737"/>
    </source>
</evidence>
<dbReference type="Proteomes" id="UP000799118">
    <property type="component" value="Unassembled WGS sequence"/>
</dbReference>
<dbReference type="Gene3D" id="2.130.10.10">
    <property type="entry name" value="YVTN repeat-like/Quinoprotein amine dehydrogenase"/>
    <property type="match status" value="1"/>
</dbReference>
<dbReference type="InterPro" id="IPR015943">
    <property type="entry name" value="WD40/YVTN_repeat-like_dom_sf"/>
</dbReference>
<dbReference type="EMBL" id="ML769547">
    <property type="protein sequence ID" value="KAE9394611.1"/>
    <property type="molecule type" value="Genomic_DNA"/>
</dbReference>
<keyword evidence="9" id="KW-1185">Reference proteome</keyword>